<evidence type="ECO:0000313" key="1">
    <source>
        <dbReference type="EnsemblMetazoa" id="AMEM009635-PA"/>
    </source>
</evidence>
<accession>A0A182V6F5</accession>
<name>A0A182V6F5_ANOME</name>
<organism evidence="1 2">
    <name type="scientific">Anopheles merus</name>
    <name type="common">Mosquito</name>
    <dbReference type="NCBI Taxonomy" id="30066"/>
    <lineage>
        <taxon>Eukaryota</taxon>
        <taxon>Metazoa</taxon>
        <taxon>Ecdysozoa</taxon>
        <taxon>Arthropoda</taxon>
        <taxon>Hexapoda</taxon>
        <taxon>Insecta</taxon>
        <taxon>Pterygota</taxon>
        <taxon>Neoptera</taxon>
        <taxon>Endopterygota</taxon>
        <taxon>Diptera</taxon>
        <taxon>Nematocera</taxon>
        <taxon>Culicoidea</taxon>
        <taxon>Culicidae</taxon>
        <taxon>Anophelinae</taxon>
        <taxon>Anopheles</taxon>
    </lineage>
</organism>
<dbReference type="AlphaFoldDB" id="A0A182V6F5"/>
<sequence>MLLLHSTISSNIWRILLPVKAGLSVARISRHFWSVIAISVLPNRASLWGSSLLPNTGRWFMKYSKSFTAIRFSSSGSRTTNIGSIVSIIPKTLWVGKGEPKRCCICLSAH</sequence>
<dbReference type="Proteomes" id="UP000075903">
    <property type="component" value="Unassembled WGS sequence"/>
</dbReference>
<proteinExistence type="predicted"/>
<dbReference type="VEuPathDB" id="VectorBase:AMEM009635"/>
<reference evidence="1" key="1">
    <citation type="submission" date="2020-05" db="UniProtKB">
        <authorList>
            <consortium name="EnsemblMetazoa"/>
        </authorList>
    </citation>
    <scope>IDENTIFICATION</scope>
    <source>
        <strain evidence="1">MAF</strain>
    </source>
</reference>
<evidence type="ECO:0000313" key="2">
    <source>
        <dbReference type="Proteomes" id="UP000075903"/>
    </source>
</evidence>
<keyword evidence="2" id="KW-1185">Reference proteome</keyword>
<protein>
    <submittedName>
        <fullName evidence="1">Uncharacterized protein</fullName>
    </submittedName>
</protein>
<dbReference type="EnsemblMetazoa" id="AMEM009635-RA">
    <property type="protein sequence ID" value="AMEM009635-PA"/>
    <property type="gene ID" value="AMEM009635"/>
</dbReference>